<keyword evidence="8" id="KW-1185">Reference proteome</keyword>
<feature type="region of interest" description="Leucine repeat II (LRII)" evidence="5">
    <location>
        <begin position="545"/>
        <end position="577"/>
    </location>
</feature>
<dbReference type="OMA" id="IIFANHM"/>
<dbReference type="OrthoDB" id="47276at2759"/>
<keyword evidence="4" id="KW-0539">Nucleus</keyword>
<dbReference type="AlphaFoldDB" id="A0A2C9WLQ0"/>
<dbReference type="Proteomes" id="UP000091857">
    <property type="component" value="Chromosome 1"/>
</dbReference>
<keyword evidence="2" id="KW-0805">Transcription regulation</keyword>
<reference evidence="8" key="1">
    <citation type="journal article" date="2016" name="Nat. Biotechnol.">
        <title>Sequencing wild and cultivated cassava and related species reveals extensive interspecific hybridization and genetic diversity.</title>
        <authorList>
            <person name="Bredeson J.V."/>
            <person name="Lyons J.B."/>
            <person name="Prochnik S.E."/>
            <person name="Wu G.A."/>
            <person name="Ha C.M."/>
            <person name="Edsinger-Gonzales E."/>
            <person name="Grimwood J."/>
            <person name="Schmutz J."/>
            <person name="Rabbi I.Y."/>
            <person name="Egesi C."/>
            <person name="Nauluvula P."/>
            <person name="Lebot V."/>
            <person name="Ndunguru J."/>
            <person name="Mkamilo G."/>
            <person name="Bart R.S."/>
            <person name="Setter T.L."/>
            <person name="Gleadow R.M."/>
            <person name="Kulakow P."/>
            <person name="Ferguson M.E."/>
            <person name="Rounsley S."/>
            <person name="Rokhsar D.S."/>
        </authorList>
    </citation>
    <scope>NUCLEOTIDE SEQUENCE [LARGE SCALE GENOMIC DNA]</scope>
    <source>
        <strain evidence="8">cv. AM560-2</strain>
    </source>
</reference>
<dbReference type="Pfam" id="PF03514">
    <property type="entry name" value="GRAS"/>
    <property type="match status" value="1"/>
</dbReference>
<comment type="similarity">
    <text evidence="5">Belongs to the GRAS family.</text>
</comment>
<feature type="compositionally biased region" description="Polar residues" evidence="6">
    <location>
        <begin position="348"/>
        <end position="357"/>
    </location>
</feature>
<evidence type="ECO:0000256" key="4">
    <source>
        <dbReference type="ARBA" id="ARBA00023242"/>
    </source>
</evidence>
<evidence type="ECO:0000256" key="3">
    <source>
        <dbReference type="ARBA" id="ARBA00023163"/>
    </source>
</evidence>
<dbReference type="GO" id="GO:0005634">
    <property type="term" value="C:nucleus"/>
    <property type="evidence" value="ECO:0000318"/>
    <property type="project" value="GO_Central"/>
</dbReference>
<gene>
    <name evidence="7" type="ORF">MANES_01G172000v8</name>
</gene>
<dbReference type="GO" id="GO:0003700">
    <property type="term" value="F:DNA-binding transcription factor activity"/>
    <property type="evidence" value="ECO:0000318"/>
    <property type="project" value="GO_Central"/>
</dbReference>
<proteinExistence type="inferred from homology"/>
<evidence type="ECO:0000256" key="2">
    <source>
        <dbReference type="ARBA" id="ARBA00023015"/>
    </source>
</evidence>
<protein>
    <submittedName>
        <fullName evidence="7">Uncharacterized protein</fullName>
    </submittedName>
</protein>
<feature type="region of interest" description="VHIID" evidence="5">
    <location>
        <begin position="464"/>
        <end position="529"/>
    </location>
</feature>
<dbReference type="EMBL" id="CM004387">
    <property type="protein sequence ID" value="OAY61211.1"/>
    <property type="molecule type" value="Genomic_DNA"/>
</dbReference>
<dbReference type="PANTHER" id="PTHR31636">
    <property type="entry name" value="OSJNBA0084A10.13 PROTEIN-RELATED"/>
    <property type="match status" value="1"/>
</dbReference>
<dbReference type="Gramene" id="Manes.01G172000.1.v8.1">
    <property type="protein sequence ID" value="Manes.01G172000.1.v8.1.CDS.1"/>
    <property type="gene ID" value="Manes.01G172000.v8.1"/>
</dbReference>
<dbReference type="GO" id="GO:0006355">
    <property type="term" value="P:regulation of DNA-templated transcription"/>
    <property type="evidence" value="ECO:0000318"/>
    <property type="project" value="GO_Central"/>
</dbReference>
<feature type="region of interest" description="Disordered" evidence="6">
    <location>
        <begin position="287"/>
        <end position="317"/>
    </location>
</feature>
<feature type="region of interest" description="SAW" evidence="5">
    <location>
        <begin position="683"/>
        <end position="758"/>
    </location>
</feature>
<comment type="subcellular location">
    <subcellularLocation>
        <location evidence="1">Nucleus</location>
    </subcellularLocation>
</comment>
<feature type="region of interest" description="Disordered" evidence="6">
    <location>
        <begin position="348"/>
        <end position="380"/>
    </location>
</feature>
<evidence type="ECO:0000313" key="8">
    <source>
        <dbReference type="Proteomes" id="UP000091857"/>
    </source>
</evidence>
<keyword evidence="3" id="KW-0804">Transcription</keyword>
<dbReference type="InterPro" id="IPR005202">
    <property type="entry name" value="TF_GRAS"/>
</dbReference>
<organism evidence="7 8">
    <name type="scientific">Manihot esculenta</name>
    <name type="common">Cassava</name>
    <name type="synonym">Jatropha manihot</name>
    <dbReference type="NCBI Taxonomy" id="3983"/>
    <lineage>
        <taxon>Eukaryota</taxon>
        <taxon>Viridiplantae</taxon>
        <taxon>Streptophyta</taxon>
        <taxon>Embryophyta</taxon>
        <taxon>Tracheophyta</taxon>
        <taxon>Spermatophyta</taxon>
        <taxon>Magnoliopsida</taxon>
        <taxon>eudicotyledons</taxon>
        <taxon>Gunneridae</taxon>
        <taxon>Pentapetalae</taxon>
        <taxon>rosids</taxon>
        <taxon>fabids</taxon>
        <taxon>Malpighiales</taxon>
        <taxon>Euphorbiaceae</taxon>
        <taxon>Crotonoideae</taxon>
        <taxon>Manihoteae</taxon>
        <taxon>Manihot</taxon>
    </lineage>
</organism>
<evidence type="ECO:0000256" key="6">
    <source>
        <dbReference type="SAM" id="MobiDB-lite"/>
    </source>
</evidence>
<dbReference type="STRING" id="3983.A0A2C9WLQ0"/>
<comment type="caution">
    <text evidence="7">The sequence shown here is derived from an EMBL/GenBank/DDBJ whole genome shotgun (WGS) entry which is preliminary data.</text>
</comment>
<sequence>MGTDSGFSGISGFKFEDDILFPDSDQYSNPINGFKFKHTLDFNSVDSSLVLPDLDPSKASLSSIMTTDADSPSDDNDFSETVLKYISQMLMEEDMEEKPCMFHDPLALQAAEKSLYDVLGEKNLPSPNQSYFYGDQFLVDSPDGVFSGSYDYSSNSSSSSNIGGSVEQWSGELGEFKPSFMQTPLPTNFIFQSVANSSSQEPIKSENGLARNDFGEMGSSIGKIMVQNLFSDGELALQFQKGVEEANKFLPKGNQLLIDLETVSMPALKEKDMKVAVKVEKEEREYLPNLTKGKKNHDREDEDLQEERSNKQSAVYADESELAEMFDKVLVCTGEECGPPTCILNDSLQSGSSKTLPQNGQTNGSTPGGGGKNRAKRQGNKKEVVDLRTLLVLCAQAVSADDRRTAYELLKQIRQHSSPFGDGSQRLAHCFANGLEARLAGTGTQIYTALSSEKASAADMLKAYQAYLSACPFKKIAIIFANHSILAASKKATTLHIIDFGVLYGFQWPALIYRLSKRAGGPPKLRITGIELPQSGFRPAERVQETGRRLAKYCERHNVPFEYNAIAKKWETIQIEDLKINGGEFVAVNCLFRFRNLLDETVVVNSPRNSVLNLISKTKPDIFIHAIVNGSYSAPFFVTRFREALFHFSALFDMFDTNMSREDQMRLKFEKEFYGREALNVIACEGSERVERPETYKQWQIRNMRAGLKQLPLDPQLLNKLKCRVKTRYHEDFVVDHDGQWMLQGWKGRIIYASSAWVPA</sequence>
<dbReference type="PROSITE" id="PS50985">
    <property type="entry name" value="GRAS"/>
    <property type="match status" value="1"/>
</dbReference>
<name>A0A2C9WLQ0_MANES</name>
<dbReference type="SMR" id="A0A2C9WLQ0"/>
<evidence type="ECO:0000256" key="5">
    <source>
        <dbReference type="PROSITE-ProRule" id="PRU01191"/>
    </source>
</evidence>
<accession>A0A2C9WLQ0</accession>
<feature type="short sequence motif" description="VHIID" evidence="5">
    <location>
        <begin position="495"/>
        <end position="499"/>
    </location>
</feature>
<dbReference type="GO" id="GO:0043565">
    <property type="term" value="F:sequence-specific DNA binding"/>
    <property type="evidence" value="ECO:0000318"/>
    <property type="project" value="GO_Central"/>
</dbReference>
<feature type="region of interest" description="Leucine repeat I (LRI)" evidence="5">
    <location>
        <begin position="385"/>
        <end position="445"/>
    </location>
</feature>
<comment type="caution">
    <text evidence="5">Lacks conserved residue(s) required for the propagation of feature annotation.</text>
</comment>
<evidence type="ECO:0000313" key="7">
    <source>
        <dbReference type="EMBL" id="OAY61211.1"/>
    </source>
</evidence>
<evidence type="ECO:0000256" key="1">
    <source>
        <dbReference type="ARBA" id="ARBA00004123"/>
    </source>
</evidence>